<accession>A0A1X0NF15</accession>
<feature type="non-terminal residue" evidence="2">
    <location>
        <position position="1"/>
    </location>
</feature>
<proteinExistence type="predicted"/>
<gene>
    <name evidence="2" type="ORF">TM35_000811060</name>
</gene>
<comment type="caution">
    <text evidence="2">The sequence shown here is derived from an EMBL/GenBank/DDBJ whole genome shotgun (WGS) entry which is preliminary data.</text>
</comment>
<evidence type="ECO:0000313" key="3">
    <source>
        <dbReference type="Proteomes" id="UP000192257"/>
    </source>
</evidence>
<sequence>TACSTPAAAALCTGLHGRVLSTVVRSLPESVGNHLFTANNNIFATVFSTRSTEKINPDDTHWARVHQFVWKYLISFLFFILVSRALMCTLWCVSLCNCVVLVNDISFLFFICFHIISERDNI</sequence>
<keyword evidence="3" id="KW-1185">Reference proteome</keyword>
<dbReference type="OrthoDB" id="10625982at2759"/>
<organism evidence="2 3">
    <name type="scientific">Trypanosoma theileri</name>
    <dbReference type="NCBI Taxonomy" id="67003"/>
    <lineage>
        <taxon>Eukaryota</taxon>
        <taxon>Discoba</taxon>
        <taxon>Euglenozoa</taxon>
        <taxon>Kinetoplastea</taxon>
        <taxon>Metakinetoplastina</taxon>
        <taxon>Trypanosomatida</taxon>
        <taxon>Trypanosomatidae</taxon>
        <taxon>Trypanosoma</taxon>
    </lineage>
</organism>
<dbReference type="AlphaFoldDB" id="A0A1X0NF15"/>
<evidence type="ECO:0000313" key="2">
    <source>
        <dbReference type="EMBL" id="ORC82956.1"/>
    </source>
</evidence>
<protein>
    <submittedName>
        <fullName evidence="2">Uncharacterized protein</fullName>
    </submittedName>
</protein>
<keyword evidence="1" id="KW-0472">Membrane</keyword>
<feature type="transmembrane region" description="Helical" evidence="1">
    <location>
        <begin position="94"/>
        <end position="116"/>
    </location>
</feature>
<keyword evidence="1" id="KW-1133">Transmembrane helix</keyword>
<reference evidence="2 3" key="1">
    <citation type="submission" date="2017-03" db="EMBL/GenBank/DDBJ databases">
        <title>An alternative strategy for trypanosome survival in the mammalian bloodstream revealed through genome and transcriptome analysis of the ubiquitous bovine parasite Trypanosoma (Megatrypanum) theileri.</title>
        <authorList>
            <person name="Kelly S."/>
            <person name="Ivens A."/>
            <person name="Mott A."/>
            <person name="O'Neill E."/>
            <person name="Emms D."/>
            <person name="Macleod O."/>
            <person name="Voorheis P."/>
            <person name="Matthews J."/>
            <person name="Matthews K."/>
            <person name="Carrington M."/>
        </authorList>
    </citation>
    <scope>NUCLEOTIDE SEQUENCE [LARGE SCALE GENOMIC DNA]</scope>
    <source>
        <strain evidence="2">Edinburgh</strain>
    </source>
</reference>
<keyword evidence="1" id="KW-0812">Transmembrane</keyword>
<dbReference type="RefSeq" id="XP_028877323.1">
    <property type="nucleotide sequence ID" value="XM_029031384.1"/>
</dbReference>
<dbReference type="GeneID" id="39991164"/>
<name>A0A1X0NF15_9TRYP</name>
<evidence type="ECO:0000256" key="1">
    <source>
        <dbReference type="SAM" id="Phobius"/>
    </source>
</evidence>
<dbReference type="VEuPathDB" id="TriTrypDB:TM35_000811060"/>
<feature type="transmembrane region" description="Helical" evidence="1">
    <location>
        <begin position="69"/>
        <end position="87"/>
    </location>
</feature>
<dbReference type="Proteomes" id="UP000192257">
    <property type="component" value="Unassembled WGS sequence"/>
</dbReference>
<dbReference type="EMBL" id="NBCO01000081">
    <property type="protein sequence ID" value="ORC82956.1"/>
    <property type="molecule type" value="Genomic_DNA"/>
</dbReference>